<sequence length="71" mass="7793">MGFIIDAVLLLFFFLAIIGRTSAINCSFSFWMLSSLTFSGDVVYETQNPHRSCRPVGNLHSGCLHAPATGR</sequence>
<comment type="caution">
    <text evidence="1">The sequence shown here is derived from an EMBL/GenBank/DDBJ whole genome shotgun (WGS) entry which is preliminary data.</text>
</comment>
<evidence type="ECO:0000313" key="2">
    <source>
        <dbReference type="Proteomes" id="UP000195072"/>
    </source>
</evidence>
<dbReference type="Proteomes" id="UP000195072">
    <property type="component" value="Unassembled WGS sequence"/>
</dbReference>
<reference evidence="1 2" key="1">
    <citation type="submission" date="2014-06" db="EMBL/GenBank/DDBJ databases">
        <authorList>
            <person name="Ju J."/>
            <person name="Zhang J."/>
        </authorList>
    </citation>
    <scope>NUCLEOTIDE SEQUENCE [LARGE SCALE GENOMIC DNA]</scope>
    <source>
        <strain evidence="1">DmL_050</strain>
    </source>
</reference>
<name>A0A252EK50_9PROT</name>
<dbReference type="AlphaFoldDB" id="A0A252EK50"/>
<gene>
    <name evidence="1" type="ORF">HK16_08750</name>
</gene>
<proteinExistence type="predicted"/>
<organism evidence="1 2">
    <name type="scientific">Acetobacter senegalensis</name>
    <dbReference type="NCBI Taxonomy" id="446692"/>
    <lineage>
        <taxon>Bacteria</taxon>
        <taxon>Pseudomonadati</taxon>
        <taxon>Pseudomonadota</taxon>
        <taxon>Alphaproteobacteria</taxon>
        <taxon>Acetobacterales</taxon>
        <taxon>Acetobacteraceae</taxon>
        <taxon>Acetobacter</taxon>
    </lineage>
</organism>
<accession>A0A252EK50</accession>
<protein>
    <submittedName>
        <fullName evidence="1">Uncharacterized protein</fullName>
    </submittedName>
</protein>
<dbReference type="EMBL" id="JOOZ01000028">
    <property type="protein sequence ID" value="OUL66662.1"/>
    <property type="molecule type" value="Genomic_DNA"/>
</dbReference>
<evidence type="ECO:0000313" key="1">
    <source>
        <dbReference type="EMBL" id="OUL66662.1"/>
    </source>
</evidence>